<proteinExistence type="predicted"/>
<feature type="transmembrane region" description="Helical" evidence="5">
    <location>
        <begin position="110"/>
        <end position="143"/>
    </location>
</feature>
<evidence type="ECO:0000313" key="8">
    <source>
        <dbReference type="EMBL" id="KWA54074.1"/>
    </source>
</evidence>
<dbReference type="GeneID" id="93055292"/>
<keyword evidence="4 5" id="KW-0472">Membrane</keyword>
<keyword evidence="11" id="KW-1185">Reference proteome</keyword>
<name>A0A107UNQ1_9BURK</name>
<evidence type="ECO:0000313" key="11">
    <source>
        <dbReference type="Proteomes" id="UP000281098"/>
    </source>
</evidence>
<evidence type="ECO:0000259" key="6">
    <source>
        <dbReference type="Pfam" id="PF07298"/>
    </source>
</evidence>
<keyword evidence="2 5" id="KW-0812">Transmembrane</keyword>
<evidence type="ECO:0000256" key="5">
    <source>
        <dbReference type="SAM" id="Phobius"/>
    </source>
</evidence>
<evidence type="ECO:0000256" key="1">
    <source>
        <dbReference type="ARBA" id="ARBA00004141"/>
    </source>
</evidence>
<feature type="transmembrane region" description="Helical" evidence="5">
    <location>
        <begin position="40"/>
        <end position="59"/>
    </location>
</feature>
<dbReference type="EMBL" id="LPHB01000079">
    <property type="protein sequence ID" value="KWA54074.1"/>
    <property type="molecule type" value="Genomic_DNA"/>
</dbReference>
<reference evidence="8 10" key="1">
    <citation type="submission" date="2015-11" db="EMBL/GenBank/DDBJ databases">
        <title>Expanding the genomic diversity of Burkholderia species for the development of highly accurate diagnostics.</title>
        <authorList>
            <person name="Sahl J."/>
            <person name="Keim P."/>
            <person name="Wagner D."/>
        </authorList>
    </citation>
    <scope>NUCLEOTIDE SEQUENCE [LARGE SCALE GENOMIC DNA]</scope>
    <source>
        <strain evidence="8 10">MSMB1960WGS</strain>
    </source>
</reference>
<dbReference type="EMBL" id="QTPM01000061">
    <property type="protein sequence ID" value="RQY82852.1"/>
    <property type="molecule type" value="Genomic_DNA"/>
</dbReference>
<reference evidence="9 11" key="2">
    <citation type="submission" date="2018-08" db="EMBL/GenBank/DDBJ databases">
        <title>Comparative analysis of Burkholderia isolates from Puerto Rico.</title>
        <authorList>
            <person name="Hall C."/>
            <person name="Sahl J."/>
            <person name="Wagner D."/>
        </authorList>
    </citation>
    <scope>NUCLEOTIDE SEQUENCE [LARGE SCALE GENOMIC DNA]</scope>
    <source>
        <strain evidence="9 11">Bp8966</strain>
    </source>
</reference>
<feature type="transmembrane region" description="Helical" evidence="5">
    <location>
        <begin position="71"/>
        <end position="90"/>
    </location>
</feature>
<dbReference type="Proteomes" id="UP000281098">
    <property type="component" value="Unassembled WGS sequence"/>
</dbReference>
<dbReference type="Proteomes" id="UP000068603">
    <property type="component" value="Unassembled WGS sequence"/>
</dbReference>
<evidence type="ECO:0000313" key="7">
    <source>
        <dbReference type="EMBL" id="KAB0634883.1"/>
    </source>
</evidence>
<dbReference type="AlphaFoldDB" id="A0A107UNQ1"/>
<comment type="subcellular location">
    <subcellularLocation>
        <location evidence="1">Membrane</location>
        <topology evidence="1">Multi-pass membrane protein</topology>
    </subcellularLocation>
</comment>
<dbReference type="InterPro" id="IPR009915">
    <property type="entry name" value="NnrU_dom"/>
</dbReference>
<gene>
    <name evidence="9" type="ORF">DF017_31495</name>
    <name evidence="7" type="ORF">F7R25_24860</name>
    <name evidence="8" type="ORF">WT44_28890</name>
</gene>
<evidence type="ECO:0000256" key="2">
    <source>
        <dbReference type="ARBA" id="ARBA00022692"/>
    </source>
</evidence>
<evidence type="ECO:0000313" key="10">
    <source>
        <dbReference type="Proteomes" id="UP000068603"/>
    </source>
</evidence>
<evidence type="ECO:0000313" key="12">
    <source>
        <dbReference type="Proteomes" id="UP000473470"/>
    </source>
</evidence>
<comment type="caution">
    <text evidence="8">The sequence shown here is derived from an EMBL/GenBank/DDBJ whole genome shotgun (WGS) entry which is preliminary data.</text>
</comment>
<evidence type="ECO:0000313" key="9">
    <source>
        <dbReference type="EMBL" id="RQY82852.1"/>
    </source>
</evidence>
<evidence type="ECO:0000256" key="4">
    <source>
        <dbReference type="ARBA" id="ARBA00023136"/>
    </source>
</evidence>
<evidence type="ECO:0000256" key="3">
    <source>
        <dbReference type="ARBA" id="ARBA00022989"/>
    </source>
</evidence>
<keyword evidence="3 5" id="KW-1133">Transmembrane helix</keyword>
<organism evidence="8">
    <name type="scientific">Burkholderia stagnalis</name>
    <dbReference type="NCBI Taxonomy" id="1503054"/>
    <lineage>
        <taxon>Bacteria</taxon>
        <taxon>Pseudomonadati</taxon>
        <taxon>Pseudomonadota</taxon>
        <taxon>Betaproteobacteria</taxon>
        <taxon>Burkholderiales</taxon>
        <taxon>Burkholderiaceae</taxon>
        <taxon>Burkholderia</taxon>
        <taxon>Burkholderia cepacia complex</taxon>
    </lineage>
</organism>
<dbReference type="KEGG" id="bstg:WT74_29725"/>
<protein>
    <submittedName>
        <fullName evidence="7 8">NnrU</fullName>
    </submittedName>
    <submittedName>
        <fullName evidence="9">Protein NrnU</fullName>
    </submittedName>
</protein>
<dbReference type="Proteomes" id="UP000473470">
    <property type="component" value="Unassembled WGS sequence"/>
</dbReference>
<dbReference type="Pfam" id="PF07298">
    <property type="entry name" value="NnrU"/>
    <property type="match status" value="1"/>
</dbReference>
<feature type="domain" description="NnrU" evidence="6">
    <location>
        <begin position="3"/>
        <end position="190"/>
    </location>
</feature>
<dbReference type="STRING" id="1503054.WT74_29725"/>
<feature type="transmembrane region" description="Helical" evidence="5">
    <location>
        <begin position="164"/>
        <end position="186"/>
    </location>
</feature>
<accession>A0A107UNQ1</accession>
<dbReference type="GO" id="GO:0016020">
    <property type="term" value="C:membrane"/>
    <property type="evidence" value="ECO:0007669"/>
    <property type="project" value="UniProtKB-SubCell"/>
</dbReference>
<dbReference type="EMBL" id="VZOK01000045">
    <property type="protein sequence ID" value="KAB0634883.1"/>
    <property type="molecule type" value="Genomic_DNA"/>
</dbReference>
<dbReference type="RefSeq" id="WP_059562581.1">
    <property type="nucleotide sequence ID" value="NZ_CABVPM010000047.1"/>
</dbReference>
<reference evidence="7 12" key="3">
    <citation type="submission" date="2019-09" db="EMBL/GenBank/DDBJ databases">
        <title>Draft genome sequences of 48 bacterial type strains from the CCUG.</title>
        <authorList>
            <person name="Tunovic T."/>
            <person name="Pineiro-Iglesias B."/>
            <person name="Unosson C."/>
            <person name="Inganas E."/>
            <person name="Ohlen M."/>
            <person name="Cardew S."/>
            <person name="Jensie-Markopoulos S."/>
            <person name="Salva-Serra F."/>
            <person name="Jaen-Luchoro D."/>
            <person name="Karlsson R."/>
            <person name="Svensson-Stadler L."/>
            <person name="Chun J."/>
            <person name="Moore E."/>
        </authorList>
    </citation>
    <scope>NUCLEOTIDE SEQUENCE [LARGE SCALE GENOMIC DNA]</scope>
    <source>
        <strain evidence="7 12">CCUG 65686</strain>
    </source>
</reference>
<sequence>MLVLILGLAIFLGVHSIRLVADGWRSEQIARLGEKGWKARYSVASLVGFVLIVWGYGIARGGATLLWVSPAGVRHLTGMLTAIAFVLIAASHVPANRIKALVGHPMVAGVMVWAVAHLLANGTLHAVVLFGAFFVWSLASFVVSRARDRRDGVRYPAGKTSGDAIAIVAGLVIWAVFALFLHGWLIGVRPFG</sequence>